<protein>
    <recommendedName>
        <fullName evidence="9">Bifunctional protein FolD</fullName>
    </recommendedName>
    <domain>
        <recommendedName>
            <fullName evidence="9">Methylenetetrahydrofolate dehydrogenase</fullName>
            <ecNumber evidence="9">1.5.1.5</ecNumber>
        </recommendedName>
    </domain>
    <domain>
        <recommendedName>
            <fullName evidence="9">Methenyltetrahydrofolate cyclohydrolase</fullName>
            <ecNumber evidence="9">3.5.4.9</ecNumber>
        </recommendedName>
    </domain>
</protein>
<dbReference type="GO" id="GO:0000105">
    <property type="term" value="P:L-histidine biosynthetic process"/>
    <property type="evidence" value="ECO:0007669"/>
    <property type="project" value="UniProtKB-KW"/>
</dbReference>
<dbReference type="Gene3D" id="3.40.50.10860">
    <property type="entry name" value="Leucine Dehydrogenase, chain A, domain 1"/>
    <property type="match status" value="1"/>
</dbReference>
<dbReference type="GO" id="GO:0004477">
    <property type="term" value="F:methenyltetrahydrofolate cyclohydrolase activity"/>
    <property type="evidence" value="ECO:0007669"/>
    <property type="project" value="UniProtKB-UniRule"/>
</dbReference>
<dbReference type="InterPro" id="IPR020630">
    <property type="entry name" value="THF_DH/CycHdrlase_cat_dom"/>
</dbReference>
<evidence type="ECO:0000256" key="4">
    <source>
        <dbReference type="ARBA" id="ARBA00022801"/>
    </source>
</evidence>
<dbReference type="GO" id="GO:0009086">
    <property type="term" value="P:methionine biosynthetic process"/>
    <property type="evidence" value="ECO:0007669"/>
    <property type="project" value="UniProtKB-KW"/>
</dbReference>
<dbReference type="PANTHER" id="PTHR48099:SF5">
    <property type="entry name" value="C-1-TETRAHYDROFOLATE SYNTHASE, CYTOPLASMIC"/>
    <property type="match status" value="1"/>
</dbReference>
<dbReference type="GO" id="GO:0004488">
    <property type="term" value="F:methylenetetrahydrofolate dehydrogenase (NADP+) activity"/>
    <property type="evidence" value="ECO:0007669"/>
    <property type="project" value="UniProtKB-UniRule"/>
</dbReference>
<feature type="domain" description="Tetrahydrofolate dehydrogenase/cyclohydrolase NAD(P)-binding" evidence="11">
    <location>
        <begin position="158"/>
        <end position="294"/>
    </location>
</feature>
<evidence type="ECO:0000256" key="3">
    <source>
        <dbReference type="ARBA" id="ARBA00022755"/>
    </source>
</evidence>
<dbReference type="UniPathway" id="UPA00193"/>
<dbReference type="EC" id="1.5.1.5" evidence="9"/>
<keyword evidence="3 9" id="KW-0658">Purine biosynthesis</keyword>
<dbReference type="STRING" id="1801764.A2903_01145"/>
<dbReference type="HAMAP" id="MF_01576">
    <property type="entry name" value="THF_DHG_CYH"/>
    <property type="match status" value="1"/>
</dbReference>
<reference evidence="12 13" key="1">
    <citation type="journal article" date="2016" name="Nat. Commun.">
        <title>Thousands of microbial genomes shed light on interconnected biogeochemical processes in an aquifer system.</title>
        <authorList>
            <person name="Anantharaman K."/>
            <person name="Brown C.T."/>
            <person name="Hug L.A."/>
            <person name="Sharon I."/>
            <person name="Castelle C.J."/>
            <person name="Probst A.J."/>
            <person name="Thomas B.C."/>
            <person name="Singh A."/>
            <person name="Wilkins M.J."/>
            <person name="Karaoz U."/>
            <person name="Brodie E.L."/>
            <person name="Williams K.H."/>
            <person name="Hubbard S.S."/>
            <person name="Banfield J.F."/>
        </authorList>
    </citation>
    <scope>NUCLEOTIDE SEQUENCE [LARGE SCALE GENOMIC DNA]</scope>
</reference>
<keyword evidence="6 9" id="KW-0560">Oxidoreductase</keyword>
<evidence type="ECO:0000256" key="5">
    <source>
        <dbReference type="ARBA" id="ARBA00022857"/>
    </source>
</evidence>
<accession>A0A1F6WQL9</accession>
<evidence type="ECO:0000259" key="11">
    <source>
        <dbReference type="Pfam" id="PF02882"/>
    </source>
</evidence>
<keyword evidence="7 9" id="KW-0486">Methionine biosynthesis</keyword>
<dbReference type="SUPFAM" id="SSF53223">
    <property type="entry name" value="Aminoacid dehydrogenase-like, N-terminal domain"/>
    <property type="match status" value="1"/>
</dbReference>
<evidence type="ECO:0000256" key="1">
    <source>
        <dbReference type="ARBA" id="ARBA00004777"/>
    </source>
</evidence>
<dbReference type="Gene3D" id="3.40.50.720">
    <property type="entry name" value="NAD(P)-binding Rossmann-like Domain"/>
    <property type="match status" value="1"/>
</dbReference>
<comment type="similarity">
    <text evidence="9">Belongs to the tetrahydrofolate dehydrogenase/cyclohydrolase family.</text>
</comment>
<gene>
    <name evidence="9" type="primary">folD</name>
    <name evidence="12" type="ORF">A2903_01145</name>
</gene>
<dbReference type="EC" id="3.5.4.9" evidence="9"/>
<comment type="caution">
    <text evidence="12">The sequence shown here is derived from an EMBL/GenBank/DDBJ whole genome shotgun (WGS) entry which is preliminary data.</text>
</comment>
<dbReference type="GO" id="GO:0006164">
    <property type="term" value="P:purine nucleotide biosynthetic process"/>
    <property type="evidence" value="ECO:0007669"/>
    <property type="project" value="UniProtKB-KW"/>
</dbReference>
<dbReference type="Pfam" id="PF00763">
    <property type="entry name" value="THF_DHG_CYH"/>
    <property type="match status" value="1"/>
</dbReference>
<comment type="pathway">
    <text evidence="1 9">One-carbon metabolism; tetrahydrofolate interconversion.</text>
</comment>
<feature type="binding site" evidence="9">
    <location>
        <position position="245"/>
    </location>
    <ligand>
        <name>NADP(+)</name>
        <dbReference type="ChEBI" id="CHEBI:58349"/>
    </ligand>
</feature>
<feature type="binding site" evidence="9">
    <location>
        <begin position="171"/>
        <end position="173"/>
    </location>
    <ligand>
        <name>NADP(+)</name>
        <dbReference type="ChEBI" id="CHEBI:58349"/>
    </ligand>
</feature>
<dbReference type="PRINTS" id="PR00085">
    <property type="entry name" value="THFDHDRGNASE"/>
</dbReference>
<dbReference type="InterPro" id="IPR046346">
    <property type="entry name" value="Aminoacid_DH-like_N_sf"/>
</dbReference>
<evidence type="ECO:0000256" key="7">
    <source>
        <dbReference type="ARBA" id="ARBA00023167"/>
    </source>
</evidence>
<dbReference type="PANTHER" id="PTHR48099">
    <property type="entry name" value="C-1-TETRAHYDROFOLATE SYNTHASE, CYTOPLASMIC-RELATED"/>
    <property type="match status" value="1"/>
</dbReference>
<dbReference type="Pfam" id="PF02882">
    <property type="entry name" value="THF_DHG_CYH_C"/>
    <property type="match status" value="1"/>
</dbReference>
<evidence type="ECO:0000256" key="2">
    <source>
        <dbReference type="ARBA" id="ARBA00022563"/>
    </source>
</evidence>
<comment type="caution">
    <text evidence="9">Lacks conserved residue(s) required for the propagation of feature annotation.</text>
</comment>
<name>A0A1F6WQL9_9BACT</name>
<sequence length="302" mass="33048">MVIFNGKEFSKSILEDLKKRISLLSFVPEFSDILIGNDGPSLRYVNMKKNIAEDLMISFIDGNLDKSCTTESVINKIKELVLRPNICGIIVQLPLPNHIDTQKVLDFIPLDLDVDGLSNTYSNSFYNTQDFTDMLIMPTVSAVKKILDEAVNNNSSSANFEEGGKNIAIVGQGRLVGKPITHLLQIQNTLIHKGGQVKIIDSQTDEILKKEILKNADIIITAVGKPGIIKGNEIKQDVIVIDAGTLEIENVLLGDIDFETVSQKASFVTPTPGGVGPVTVACLMENIISSAEKKVLTKNYHV</sequence>
<dbReference type="EMBL" id="MFUO01000009">
    <property type="protein sequence ID" value="OGI84156.1"/>
    <property type="molecule type" value="Genomic_DNA"/>
</dbReference>
<comment type="catalytic activity">
    <reaction evidence="9">
        <text>(6R)-5,10-methylene-5,6,7,8-tetrahydrofolate + NADP(+) = (6R)-5,10-methenyltetrahydrofolate + NADPH</text>
        <dbReference type="Rhea" id="RHEA:22812"/>
        <dbReference type="ChEBI" id="CHEBI:15636"/>
        <dbReference type="ChEBI" id="CHEBI:57455"/>
        <dbReference type="ChEBI" id="CHEBI:57783"/>
        <dbReference type="ChEBI" id="CHEBI:58349"/>
        <dbReference type="EC" id="1.5.1.5"/>
    </reaction>
</comment>
<keyword evidence="5 9" id="KW-0521">NADP</keyword>
<dbReference type="InterPro" id="IPR020631">
    <property type="entry name" value="THF_DH/CycHdrlase_NAD-bd_dom"/>
</dbReference>
<dbReference type="AlphaFoldDB" id="A0A1F6WQL9"/>
<feature type="domain" description="Tetrahydrofolate dehydrogenase/cyclohydrolase catalytic" evidence="10">
    <location>
        <begin position="5"/>
        <end position="115"/>
    </location>
</feature>
<comment type="function">
    <text evidence="9">Catalyzes the oxidation of 5,10-methylenetetrahydrofolate to 5,10-methenyltetrahydrofolate and then the hydrolysis of 5,10-methenyltetrahydrofolate to 10-formyltetrahydrofolate.</text>
</comment>
<proteinExistence type="inferred from homology"/>
<keyword evidence="9" id="KW-0368">Histidine biosynthesis</keyword>
<keyword evidence="8 9" id="KW-0511">Multifunctional enzyme</keyword>
<keyword evidence="9" id="KW-0028">Amino-acid biosynthesis</keyword>
<evidence type="ECO:0000256" key="9">
    <source>
        <dbReference type="HAMAP-Rule" id="MF_01576"/>
    </source>
</evidence>
<evidence type="ECO:0000256" key="8">
    <source>
        <dbReference type="ARBA" id="ARBA00023268"/>
    </source>
</evidence>
<keyword evidence="2 9" id="KW-0554">One-carbon metabolism</keyword>
<dbReference type="InterPro" id="IPR036291">
    <property type="entry name" value="NAD(P)-bd_dom_sf"/>
</dbReference>
<dbReference type="SUPFAM" id="SSF51735">
    <property type="entry name" value="NAD(P)-binding Rossmann-fold domains"/>
    <property type="match status" value="1"/>
</dbReference>
<evidence type="ECO:0000256" key="6">
    <source>
        <dbReference type="ARBA" id="ARBA00023002"/>
    </source>
</evidence>
<evidence type="ECO:0000259" key="10">
    <source>
        <dbReference type="Pfam" id="PF00763"/>
    </source>
</evidence>
<evidence type="ECO:0000313" key="13">
    <source>
        <dbReference type="Proteomes" id="UP000178184"/>
    </source>
</evidence>
<dbReference type="Proteomes" id="UP000178184">
    <property type="component" value="Unassembled WGS sequence"/>
</dbReference>
<dbReference type="InterPro" id="IPR000672">
    <property type="entry name" value="THF_DH/CycHdrlase"/>
</dbReference>
<comment type="catalytic activity">
    <reaction evidence="9">
        <text>(6R)-5,10-methenyltetrahydrofolate + H2O = (6R)-10-formyltetrahydrofolate + H(+)</text>
        <dbReference type="Rhea" id="RHEA:23700"/>
        <dbReference type="ChEBI" id="CHEBI:15377"/>
        <dbReference type="ChEBI" id="CHEBI:15378"/>
        <dbReference type="ChEBI" id="CHEBI:57455"/>
        <dbReference type="ChEBI" id="CHEBI:195366"/>
        <dbReference type="EC" id="3.5.4.9"/>
    </reaction>
</comment>
<dbReference type="GO" id="GO:0035999">
    <property type="term" value="P:tetrahydrofolate interconversion"/>
    <property type="evidence" value="ECO:0007669"/>
    <property type="project" value="UniProtKB-UniRule"/>
</dbReference>
<evidence type="ECO:0000313" key="12">
    <source>
        <dbReference type="EMBL" id="OGI84156.1"/>
    </source>
</evidence>
<dbReference type="GO" id="GO:0005829">
    <property type="term" value="C:cytosol"/>
    <property type="evidence" value="ECO:0007669"/>
    <property type="project" value="TreeGrafter"/>
</dbReference>
<keyword evidence="4 9" id="KW-0378">Hydrolase</keyword>
<organism evidence="12 13">
    <name type="scientific">Candidatus Nomurabacteria bacterium RIFCSPLOWO2_01_FULL_33_17</name>
    <dbReference type="NCBI Taxonomy" id="1801764"/>
    <lineage>
        <taxon>Bacteria</taxon>
        <taxon>Candidatus Nomuraibacteriota</taxon>
    </lineage>
</organism>
<comment type="subunit">
    <text evidence="9">Homodimer.</text>
</comment>